<accession>A0ABP0A909</accession>
<feature type="region of interest" description="Disordered" evidence="1">
    <location>
        <begin position="1"/>
        <end position="34"/>
    </location>
</feature>
<dbReference type="EMBL" id="OY882863">
    <property type="protein sequence ID" value="CAK6447000.1"/>
    <property type="molecule type" value="Genomic_DNA"/>
</dbReference>
<feature type="compositionally biased region" description="Basic and acidic residues" evidence="1">
    <location>
        <begin position="92"/>
        <end position="119"/>
    </location>
</feature>
<proteinExistence type="predicted"/>
<organism evidence="2 3">
    <name type="scientific">Pipistrellus nathusii</name>
    <name type="common">Nathusius' pipistrelle</name>
    <dbReference type="NCBI Taxonomy" id="59473"/>
    <lineage>
        <taxon>Eukaryota</taxon>
        <taxon>Metazoa</taxon>
        <taxon>Chordata</taxon>
        <taxon>Craniata</taxon>
        <taxon>Vertebrata</taxon>
        <taxon>Euteleostomi</taxon>
        <taxon>Mammalia</taxon>
        <taxon>Eutheria</taxon>
        <taxon>Laurasiatheria</taxon>
        <taxon>Chiroptera</taxon>
        <taxon>Yangochiroptera</taxon>
        <taxon>Vespertilionidae</taxon>
        <taxon>Pipistrellus</taxon>
    </lineage>
</organism>
<evidence type="ECO:0000313" key="3">
    <source>
        <dbReference type="Proteomes" id="UP001314169"/>
    </source>
</evidence>
<evidence type="ECO:0000256" key="1">
    <source>
        <dbReference type="SAM" id="MobiDB-lite"/>
    </source>
</evidence>
<gene>
    <name evidence="2" type="ORF">MPIPNATIZW_LOCUS15306</name>
</gene>
<feature type="compositionally biased region" description="Low complexity" evidence="1">
    <location>
        <begin position="137"/>
        <end position="147"/>
    </location>
</feature>
<sequence length="179" mass="18602">MCRPVVGGAGRGEEPGKIARRPAHPGGGAGGWASLRASRPAWAWGCETRASEKGRSGRAGAGEAGSAELKEGAALCYPLCPSPEQSSPRLPARPDTRRRLLGSRRERECRAGDKAEAPKGGEQGPLETSIDPQEDVPCPSCSSSSDSETLGPRLPRPCKTPGRARAGDSGISRKHGPIC</sequence>
<keyword evidence="3" id="KW-1185">Reference proteome</keyword>
<evidence type="ECO:0000313" key="2">
    <source>
        <dbReference type="EMBL" id="CAK6447000.1"/>
    </source>
</evidence>
<dbReference type="Proteomes" id="UP001314169">
    <property type="component" value="Chromosome 6"/>
</dbReference>
<feature type="region of interest" description="Disordered" evidence="1">
    <location>
        <begin position="78"/>
        <end position="179"/>
    </location>
</feature>
<name>A0ABP0A909_PIPNA</name>
<protein>
    <submittedName>
        <fullName evidence="2">Uncharacterized protein</fullName>
    </submittedName>
</protein>
<reference evidence="2" key="1">
    <citation type="submission" date="2023-12" db="EMBL/GenBank/DDBJ databases">
        <authorList>
            <person name="Brown T."/>
        </authorList>
    </citation>
    <scope>NUCLEOTIDE SEQUENCE</scope>
</reference>